<evidence type="ECO:0000256" key="1">
    <source>
        <dbReference type="SAM" id="Phobius"/>
    </source>
</evidence>
<dbReference type="EMBL" id="AP017928">
    <property type="protein sequence ID" value="BBA37160.1"/>
    <property type="molecule type" value="Genomic_DNA"/>
</dbReference>
<evidence type="ECO:0000313" key="3">
    <source>
        <dbReference type="Proteomes" id="UP000266313"/>
    </source>
</evidence>
<feature type="transmembrane region" description="Helical" evidence="1">
    <location>
        <begin position="45"/>
        <end position="62"/>
    </location>
</feature>
<evidence type="ECO:0000313" key="2">
    <source>
        <dbReference type="EMBL" id="BBA37160.1"/>
    </source>
</evidence>
<keyword evidence="3" id="KW-1185">Reference proteome</keyword>
<reference evidence="2 3" key="1">
    <citation type="submission" date="2016-12" db="EMBL/GenBank/DDBJ databases">
        <title>Genome sequencing of Methylocaldum marinum.</title>
        <authorList>
            <person name="Takeuchi M."/>
            <person name="Kamagata Y."/>
            <person name="Hiraoka S."/>
            <person name="Oshima K."/>
            <person name="Hattori M."/>
            <person name="Iwasaki W."/>
        </authorList>
    </citation>
    <scope>NUCLEOTIDE SEQUENCE [LARGE SCALE GENOMIC DNA]</scope>
    <source>
        <strain evidence="2 3">S8</strain>
    </source>
</reference>
<gene>
    <name evidence="2" type="ORF">sS8_5238</name>
</gene>
<feature type="transmembrane region" description="Helical" evidence="1">
    <location>
        <begin position="74"/>
        <end position="92"/>
    </location>
</feature>
<feature type="transmembrane region" description="Helical" evidence="1">
    <location>
        <begin position="7"/>
        <end position="25"/>
    </location>
</feature>
<dbReference type="KEGG" id="mmai:sS8_5238"/>
<dbReference type="OrthoDB" id="5572940at2"/>
<dbReference type="AlphaFoldDB" id="A0A250KZV1"/>
<sequence length="128" mass="14306">MKHAITLNFHFAVGLSILGGIGVLANIDLVLPESEGLYGPLRNNLFIVVGYLLISQIVLWYFRYRRGSRIEALLMGLIFFLTAGGVVFYAILNNLPINPLFILALVYLGASHLLYYFGERMATTPRTL</sequence>
<keyword evidence="1" id="KW-1133">Transmembrane helix</keyword>
<organism evidence="2 3">
    <name type="scientific">Methylocaldum marinum</name>
    <dbReference type="NCBI Taxonomy" id="1432792"/>
    <lineage>
        <taxon>Bacteria</taxon>
        <taxon>Pseudomonadati</taxon>
        <taxon>Pseudomonadota</taxon>
        <taxon>Gammaproteobacteria</taxon>
        <taxon>Methylococcales</taxon>
        <taxon>Methylococcaceae</taxon>
        <taxon>Methylocaldum</taxon>
    </lineage>
</organism>
<protein>
    <submittedName>
        <fullName evidence="2">Uncharacterized protein</fullName>
    </submittedName>
</protein>
<feature type="transmembrane region" description="Helical" evidence="1">
    <location>
        <begin position="98"/>
        <end position="118"/>
    </location>
</feature>
<keyword evidence="1" id="KW-0812">Transmembrane</keyword>
<dbReference type="Proteomes" id="UP000266313">
    <property type="component" value="Chromosome"/>
</dbReference>
<dbReference type="RefSeq" id="WP_119632194.1">
    <property type="nucleotide sequence ID" value="NZ_AP017928.1"/>
</dbReference>
<name>A0A250KZV1_9GAMM</name>
<accession>A0A250KZV1</accession>
<keyword evidence="1" id="KW-0472">Membrane</keyword>
<proteinExistence type="predicted"/>